<name>A0ABW4H7J8_9FLAO</name>
<organism evidence="1 2">
    <name type="scientific">Flavobacterium artemisiae</name>
    <dbReference type="NCBI Taxonomy" id="2126556"/>
    <lineage>
        <taxon>Bacteria</taxon>
        <taxon>Pseudomonadati</taxon>
        <taxon>Bacteroidota</taxon>
        <taxon>Flavobacteriia</taxon>
        <taxon>Flavobacteriales</taxon>
        <taxon>Flavobacteriaceae</taxon>
        <taxon>Flavobacterium</taxon>
    </lineage>
</organism>
<evidence type="ECO:0000313" key="2">
    <source>
        <dbReference type="Proteomes" id="UP001597138"/>
    </source>
</evidence>
<gene>
    <name evidence="1" type="ORF">ACFSC2_00810</name>
</gene>
<dbReference type="RefSeq" id="WP_379817352.1">
    <property type="nucleotide sequence ID" value="NZ_JBHUDZ010000001.1"/>
</dbReference>
<dbReference type="Pfam" id="PF11153">
    <property type="entry name" value="DUF2931"/>
    <property type="match status" value="1"/>
</dbReference>
<dbReference type="InterPro" id="IPR021326">
    <property type="entry name" value="DUF2931"/>
</dbReference>
<dbReference type="EMBL" id="JBHUDZ010000001">
    <property type="protein sequence ID" value="MFD1601272.1"/>
    <property type="molecule type" value="Genomic_DNA"/>
</dbReference>
<reference evidence="2" key="1">
    <citation type="journal article" date="2019" name="Int. J. Syst. Evol. Microbiol.">
        <title>The Global Catalogue of Microorganisms (GCM) 10K type strain sequencing project: providing services to taxonomists for standard genome sequencing and annotation.</title>
        <authorList>
            <consortium name="The Broad Institute Genomics Platform"/>
            <consortium name="The Broad Institute Genome Sequencing Center for Infectious Disease"/>
            <person name="Wu L."/>
            <person name="Ma J."/>
        </authorList>
    </citation>
    <scope>NUCLEOTIDE SEQUENCE [LARGE SCALE GENOMIC DNA]</scope>
    <source>
        <strain evidence="2">CCUG 70865</strain>
    </source>
</reference>
<accession>A0ABW4H7J8</accession>
<proteinExistence type="predicted"/>
<dbReference type="Proteomes" id="UP001597138">
    <property type="component" value="Unassembled WGS sequence"/>
</dbReference>
<keyword evidence="2" id="KW-1185">Reference proteome</keyword>
<evidence type="ECO:0000313" key="1">
    <source>
        <dbReference type="EMBL" id="MFD1601272.1"/>
    </source>
</evidence>
<protein>
    <submittedName>
        <fullName evidence="1">DUF2931 family protein</fullName>
    </submittedName>
</protein>
<comment type="caution">
    <text evidence="1">The sequence shown here is derived from an EMBL/GenBank/DDBJ whole genome shotgun (WGS) entry which is preliminary data.</text>
</comment>
<sequence>MKKYEWLPESNAPELYPTYIHNGHFYLEDGSSVYIPTSGINYNGWGYTGSTHIQGEDLKALPVKMDITWASYIEKKFYTGSWDMPIDTLKKLFEKGTTAWRDGRISNYSDIRVGCAPGGVVVVWVYGDDQQIEVARFQAAETHVPLIEVVPTNPNLTLDEYFDVSKSVPEAYENIKKNGIQYDVWDIYRKKYNWRARVEIPNHKIVNVGFNMFNGEEETLFNETVKENAFRPRAIPKELGFIFEDNKKVQTVFEVKDFDEEEIFHLFNQADTLKPIEIVLRMSEDFSNRSLVFKNGDKEIPIRKIDFDNMWKYEN</sequence>